<dbReference type="EMBL" id="JBHRXK010000003">
    <property type="protein sequence ID" value="MFC3551126.1"/>
    <property type="molecule type" value="Genomic_DNA"/>
</dbReference>
<keyword evidence="3" id="KW-1185">Reference proteome</keyword>
<evidence type="ECO:0000313" key="3">
    <source>
        <dbReference type="Proteomes" id="UP001595740"/>
    </source>
</evidence>
<feature type="transmembrane region" description="Helical" evidence="1">
    <location>
        <begin position="165"/>
        <end position="182"/>
    </location>
</feature>
<organism evidence="2 3">
    <name type="scientific">Lysobacter cavernae</name>
    <dbReference type="NCBI Taxonomy" id="1685901"/>
    <lineage>
        <taxon>Bacteria</taxon>
        <taxon>Pseudomonadati</taxon>
        <taxon>Pseudomonadota</taxon>
        <taxon>Gammaproteobacteria</taxon>
        <taxon>Lysobacterales</taxon>
        <taxon>Lysobacteraceae</taxon>
        <taxon>Lysobacter</taxon>
    </lineage>
</organism>
<protein>
    <recommendedName>
        <fullName evidence="4">Permease</fullName>
    </recommendedName>
</protein>
<dbReference type="RefSeq" id="WP_386758874.1">
    <property type="nucleotide sequence ID" value="NZ_JBHRXK010000003.1"/>
</dbReference>
<keyword evidence="1" id="KW-0812">Transmembrane</keyword>
<proteinExistence type="predicted"/>
<evidence type="ECO:0000313" key="2">
    <source>
        <dbReference type="EMBL" id="MFC3551126.1"/>
    </source>
</evidence>
<feature type="transmembrane region" description="Helical" evidence="1">
    <location>
        <begin position="194"/>
        <end position="221"/>
    </location>
</feature>
<feature type="transmembrane region" description="Helical" evidence="1">
    <location>
        <begin position="140"/>
        <end position="159"/>
    </location>
</feature>
<feature type="transmembrane region" description="Helical" evidence="1">
    <location>
        <begin position="101"/>
        <end position="120"/>
    </location>
</feature>
<keyword evidence="1" id="KW-1133">Transmembrane helix</keyword>
<gene>
    <name evidence="2" type="ORF">ACFOLC_08845</name>
</gene>
<evidence type="ECO:0000256" key="1">
    <source>
        <dbReference type="SAM" id="Phobius"/>
    </source>
</evidence>
<dbReference type="Proteomes" id="UP001595740">
    <property type="component" value="Unassembled WGS sequence"/>
</dbReference>
<evidence type="ECO:0008006" key="4">
    <source>
        <dbReference type="Google" id="ProtNLM"/>
    </source>
</evidence>
<comment type="caution">
    <text evidence="2">The sequence shown here is derived from an EMBL/GenBank/DDBJ whole genome shotgun (WGS) entry which is preliminary data.</text>
</comment>
<accession>A0ABV7RTE9</accession>
<reference evidence="3" key="1">
    <citation type="journal article" date="2019" name="Int. J. Syst. Evol. Microbiol.">
        <title>The Global Catalogue of Microorganisms (GCM) 10K type strain sequencing project: providing services to taxonomists for standard genome sequencing and annotation.</title>
        <authorList>
            <consortium name="The Broad Institute Genomics Platform"/>
            <consortium name="The Broad Institute Genome Sequencing Center for Infectious Disease"/>
            <person name="Wu L."/>
            <person name="Ma J."/>
        </authorList>
    </citation>
    <scope>NUCLEOTIDE SEQUENCE [LARGE SCALE GENOMIC DNA]</scope>
    <source>
        <strain evidence="3">KCTC 42875</strain>
    </source>
</reference>
<feature type="transmembrane region" description="Helical" evidence="1">
    <location>
        <begin position="61"/>
        <end position="81"/>
    </location>
</feature>
<keyword evidence="1" id="KW-0472">Membrane</keyword>
<name>A0ABV7RTE9_9GAMM</name>
<sequence>MDFLKIMKSFEEFLYEAVTWLVFFPRTLWRVVRHPQRMARYADDELGDPLRSQFSDALSPPLFLVLAVLLAHALEIAMHATMPVTVNELSRTVFGSQQNLLIYRAITFGIWPLIATVYLLHRTRTPLDRETMRRPFYVQCYLAAPFAIALSSGTVFVRLKDPTTQLAGLFIMAVACLWYVCVQAHRFRLILQLPWWRAVSATLLVLILGMVINTLIAVVLLSPG</sequence>